<protein>
    <submittedName>
        <fullName evidence="2">Uncharacterized protein</fullName>
    </submittedName>
</protein>
<evidence type="ECO:0000313" key="1">
    <source>
        <dbReference type="Proteomes" id="UP000887572"/>
    </source>
</evidence>
<organism evidence="1 2">
    <name type="scientific">Globodera rostochiensis</name>
    <name type="common">Golden nematode worm</name>
    <name type="synonym">Heterodera rostochiensis</name>
    <dbReference type="NCBI Taxonomy" id="31243"/>
    <lineage>
        <taxon>Eukaryota</taxon>
        <taxon>Metazoa</taxon>
        <taxon>Ecdysozoa</taxon>
        <taxon>Nematoda</taxon>
        <taxon>Chromadorea</taxon>
        <taxon>Rhabditida</taxon>
        <taxon>Tylenchina</taxon>
        <taxon>Tylenchomorpha</taxon>
        <taxon>Tylenchoidea</taxon>
        <taxon>Heteroderidae</taxon>
        <taxon>Heteroderinae</taxon>
        <taxon>Globodera</taxon>
    </lineage>
</organism>
<dbReference type="AlphaFoldDB" id="A0A914I3T8"/>
<sequence>MLLIQQLDTMSRKLPKMKNFYKESPKRIFTSKSAPASIMKLFVAKKHANLQDEHILVLDGLEESSALRPIDRAKQDQDTVMAILSECKLDIVLPLSIYRVGPYKHVLNNKHKLQHGQYQNVQLRTHQKAFKNKYQSNMEKDQQNEKHAHRFVHI</sequence>
<reference evidence="2" key="1">
    <citation type="submission" date="2022-11" db="UniProtKB">
        <authorList>
            <consortium name="WormBaseParasite"/>
        </authorList>
    </citation>
    <scope>IDENTIFICATION</scope>
</reference>
<name>A0A914I3T8_GLORO</name>
<accession>A0A914I3T8</accession>
<keyword evidence="1" id="KW-1185">Reference proteome</keyword>
<proteinExistence type="predicted"/>
<evidence type="ECO:0000313" key="2">
    <source>
        <dbReference type="WBParaSite" id="Gr19_v10_g6563.t2"/>
    </source>
</evidence>
<dbReference type="Proteomes" id="UP000887572">
    <property type="component" value="Unplaced"/>
</dbReference>
<dbReference type="WBParaSite" id="Gr19_v10_g6563.t2">
    <property type="protein sequence ID" value="Gr19_v10_g6563.t2"/>
    <property type="gene ID" value="Gr19_v10_g6563"/>
</dbReference>